<name>A0A4P2VTU2_FLUSA</name>
<accession>A0A4P2VTU2</accession>
<sequence length="369" mass="43534">MNLFFDLEYISSLVLKVEQGKATNTEHAYLQKVIAAQTVISEYQKENNTFFQKISQKYYIWLSANWQKKLNSQRERTDHFLLKNALEKSQFISAKKSEYVYQKPLNHYSVLLTLSQIWNFPLKREKKSIEQFLFYFIENVYGVPQKYIAPIFQLIEKDWKPILSPLGMLPNKKFSLQEIEEYFFGNKTIPEFSVHLVPKIDRYFSIVGRGHNCHLFLPKREHFDLFEAALVIHELQHLLDIDNKENLIYTNRSGIDENQVMLYESVYLSERNALNAERIFLLGTGAAKRGRYCWLESNLFYPILLLKCEMHNLLYGDNRTIDFSEICQQHGMEPLPLSALFEWGAPFQLSAYCAVAMELEQGWQKFLQN</sequence>
<protein>
    <submittedName>
        <fullName evidence="1">Uncharacterized protein</fullName>
    </submittedName>
</protein>
<dbReference type="Proteomes" id="UP000291236">
    <property type="component" value="Chromosome"/>
</dbReference>
<evidence type="ECO:0000313" key="1">
    <source>
        <dbReference type="EMBL" id="BBH52835.1"/>
    </source>
</evidence>
<gene>
    <name evidence="1" type="ORF">JCM31447_12780</name>
</gene>
<dbReference type="OrthoDB" id="5290213at2"/>
<dbReference type="KEGG" id="sbf:JCM31447_12780"/>
<reference evidence="1 2" key="1">
    <citation type="submission" date="2018-12" db="EMBL/GenBank/DDBJ databases">
        <title>Rubrispira sanarue gen. nov., sp., nov., a member of the order Silvanigrellales, isolated from a brackish lake in Hamamatsu Japan.</title>
        <authorList>
            <person name="Maejima Y."/>
            <person name="Iino T."/>
            <person name="Muraguchi Y."/>
            <person name="Fukuda K."/>
            <person name="Nojiri H."/>
            <person name="Ohkuma M."/>
            <person name="Moriuchi R."/>
            <person name="Dohra H."/>
            <person name="Kimbara K."/>
            <person name="Shintani M."/>
        </authorList>
    </citation>
    <scope>NUCLEOTIDE SEQUENCE [LARGE SCALE GENOMIC DNA]</scope>
    <source>
        <strain evidence="1 2">RF1110005</strain>
    </source>
</reference>
<proteinExistence type="predicted"/>
<dbReference type="AlphaFoldDB" id="A0A4P2VTU2"/>
<dbReference type="RefSeq" id="WP_130607653.1">
    <property type="nucleotide sequence ID" value="NZ_AP019368.1"/>
</dbReference>
<organism evidence="1 2">
    <name type="scientific">Fluviispira sanaruensis</name>
    <dbReference type="NCBI Taxonomy" id="2493639"/>
    <lineage>
        <taxon>Bacteria</taxon>
        <taxon>Pseudomonadati</taxon>
        <taxon>Bdellovibrionota</taxon>
        <taxon>Oligoflexia</taxon>
        <taxon>Silvanigrellales</taxon>
        <taxon>Silvanigrellaceae</taxon>
        <taxon>Fluviispira</taxon>
    </lineage>
</organism>
<evidence type="ECO:0000313" key="2">
    <source>
        <dbReference type="Proteomes" id="UP000291236"/>
    </source>
</evidence>
<keyword evidence="2" id="KW-1185">Reference proteome</keyword>
<dbReference type="EMBL" id="AP019368">
    <property type="protein sequence ID" value="BBH52835.1"/>
    <property type="molecule type" value="Genomic_DNA"/>
</dbReference>